<sequence>MAKLMQELKSPSRTPEVESTETVIERQLGMSVDLRETST</sequence>
<evidence type="ECO:0000313" key="2">
    <source>
        <dbReference type="EnsemblFungi" id="FOXG_05953P0"/>
    </source>
</evidence>
<organism evidence="2 3">
    <name type="scientific">Fusarium oxysporum (strain Fo5176)</name>
    <name type="common">Fusarium vascular wilt</name>
    <dbReference type="NCBI Taxonomy" id="660025"/>
    <lineage>
        <taxon>Eukaryota</taxon>
        <taxon>Fungi</taxon>
        <taxon>Dikarya</taxon>
        <taxon>Ascomycota</taxon>
        <taxon>Pezizomycotina</taxon>
        <taxon>Sordariomycetes</taxon>
        <taxon>Hypocreomycetidae</taxon>
        <taxon>Hypocreales</taxon>
        <taxon>Nectriaceae</taxon>
        <taxon>Fusarium</taxon>
        <taxon>Fusarium oxysporum species complex</taxon>
    </lineage>
</organism>
<feature type="region of interest" description="Disordered" evidence="1">
    <location>
        <begin position="1"/>
        <end position="21"/>
    </location>
</feature>
<evidence type="ECO:0000256" key="1">
    <source>
        <dbReference type="SAM" id="MobiDB-lite"/>
    </source>
</evidence>
<dbReference type="EnsemblFungi" id="FOXG_05953T0">
    <property type="protein sequence ID" value="FOXG_05953P0"/>
    <property type="gene ID" value="FOXG_05953"/>
</dbReference>
<accession>A0A0D2XPR5</accession>
<name>A0A0D2XPR5_FUSOF</name>
<dbReference type="Proteomes" id="UP000002489">
    <property type="component" value="Unassembled WGS sequence"/>
</dbReference>
<evidence type="ECO:0000313" key="3">
    <source>
        <dbReference type="Proteomes" id="UP000002489"/>
    </source>
</evidence>
<proteinExistence type="predicted"/>
<protein>
    <submittedName>
        <fullName evidence="2">Uncharacterized protein</fullName>
    </submittedName>
</protein>
<reference evidence="2" key="2">
    <citation type="submission" date="2025-08" db="UniProtKB">
        <authorList>
            <consortium name="EnsemblFungi"/>
        </authorList>
    </citation>
    <scope>IDENTIFICATION</scope>
    <source>
        <strain evidence="2">4287 / CBS 123668 / FGSC 9935 / NRRL 34936</strain>
    </source>
</reference>
<dbReference type="AlphaFoldDB" id="A0A0D2XPR5"/>
<reference evidence="3" key="1">
    <citation type="journal article" date="2012" name="Mol. Plant Microbe Interact.">
        <title>A highly conserved effector in Fusarium oxysporum is required for full virulence on Arabidopsis.</title>
        <authorList>
            <person name="Thatcher L.F."/>
            <person name="Gardiner D.M."/>
            <person name="Kazan K."/>
            <person name="Manners J."/>
        </authorList>
    </citation>
    <scope>NUCLEOTIDE SEQUENCE [LARGE SCALE GENOMIC DNA]</scope>
    <source>
        <strain evidence="3">Fo5176</strain>
    </source>
</reference>